<dbReference type="PANTHER" id="PTHR42923:SF17">
    <property type="entry name" value="AMINE OXIDASE DOMAIN-CONTAINING PROTEIN"/>
    <property type="match status" value="1"/>
</dbReference>
<dbReference type="InterPro" id="IPR036188">
    <property type="entry name" value="FAD/NAD-bd_sf"/>
</dbReference>
<evidence type="ECO:0000259" key="1">
    <source>
        <dbReference type="Pfam" id="PF01593"/>
    </source>
</evidence>
<reference evidence="2 3" key="2">
    <citation type="submission" date="2023-12" db="EMBL/GenBank/DDBJ databases">
        <title>Description of an unclassified Opitutus bacterium of Verrucomicrobiota.</title>
        <authorList>
            <person name="Zhang D.-F."/>
        </authorList>
    </citation>
    <scope>NUCLEOTIDE SEQUENCE [LARGE SCALE GENOMIC DNA]</scope>
    <source>
        <strain evidence="2 3">WL0086</strain>
    </source>
</reference>
<dbReference type="SUPFAM" id="SSF51905">
    <property type="entry name" value="FAD/NAD(P)-binding domain"/>
    <property type="match status" value="1"/>
</dbReference>
<accession>A0ABZ1CE23</accession>
<dbReference type="InterPro" id="IPR050464">
    <property type="entry name" value="Zeta_carotene_desat/Oxidored"/>
</dbReference>
<dbReference type="InterPro" id="IPR002937">
    <property type="entry name" value="Amino_oxidase"/>
</dbReference>
<organism evidence="2 3">
    <name type="scientific">Actomonas aquatica</name>
    <dbReference type="NCBI Taxonomy" id="2866162"/>
    <lineage>
        <taxon>Bacteria</taxon>
        <taxon>Pseudomonadati</taxon>
        <taxon>Verrucomicrobiota</taxon>
        <taxon>Opitutia</taxon>
        <taxon>Opitutales</taxon>
        <taxon>Opitutaceae</taxon>
        <taxon>Actomonas</taxon>
    </lineage>
</organism>
<dbReference type="Gene3D" id="3.50.50.60">
    <property type="entry name" value="FAD/NAD(P)-binding domain"/>
    <property type="match status" value="1"/>
</dbReference>
<dbReference type="RefSeq" id="WP_221032266.1">
    <property type="nucleotide sequence ID" value="NZ_CP139781.1"/>
</dbReference>
<protein>
    <submittedName>
        <fullName evidence="2">FAD-dependent oxidoreductase</fullName>
    </submittedName>
</protein>
<sequence length="428" mass="48712">MSRIAIIGSGVAGLGCAYFLHRQHDVTVFESADYAGGHANTVDADEPGTQRRVPIDTGFMVFNRETYPHLCRLFDRLDVPVKKTSMSFAVRDDETGLEWCGTSLNHLFAQRKNLFNLRFLKMLMAVNRFNADAVKALDDPRLRDVSLGDYVRERGYGDDFFRLYLVPMSSAVWSTPPELMLEFPASTLLRFFHNHGFLGLHTQHQWWTVDGGSREYVRRMVAPFADRILTGTAATRIVRTGDKVIVMTNRGEAQSFDQVILATHAPDSLRLIVNPTPEESRILGVFRYQANVATLHTDTDVMPRTRRAWSSWNYQLVRGAEGRIEPATHYWMNSLQGVSDREQYFVTINRPNDINPAAVHRRIDYAHPLFDLPAVQAQEEIPALHTAADTTTHTYFAGAWQRYGFHEDGLLSAYNLSRHLLHNDPWAT</sequence>
<dbReference type="PROSITE" id="PS51257">
    <property type="entry name" value="PROKAR_LIPOPROTEIN"/>
    <property type="match status" value="1"/>
</dbReference>
<reference evidence="2 3" key="1">
    <citation type="submission" date="2021-08" db="EMBL/GenBank/DDBJ databases">
        <authorList>
            <person name="Zhang D."/>
            <person name="Zhang A."/>
            <person name="Wang L."/>
        </authorList>
    </citation>
    <scope>NUCLEOTIDE SEQUENCE [LARGE SCALE GENOMIC DNA]</scope>
    <source>
        <strain evidence="2 3">WL0086</strain>
    </source>
</reference>
<keyword evidence="3" id="KW-1185">Reference proteome</keyword>
<gene>
    <name evidence="2" type="ORF">K1X11_010365</name>
</gene>
<dbReference type="EMBL" id="CP139781">
    <property type="protein sequence ID" value="WRQ89809.1"/>
    <property type="molecule type" value="Genomic_DNA"/>
</dbReference>
<dbReference type="Proteomes" id="UP000738431">
    <property type="component" value="Chromosome"/>
</dbReference>
<feature type="domain" description="Amine oxidase" evidence="1">
    <location>
        <begin position="11"/>
        <end position="275"/>
    </location>
</feature>
<evidence type="ECO:0000313" key="3">
    <source>
        <dbReference type="Proteomes" id="UP000738431"/>
    </source>
</evidence>
<proteinExistence type="predicted"/>
<name>A0ABZ1CE23_9BACT</name>
<dbReference type="PANTHER" id="PTHR42923">
    <property type="entry name" value="PROTOPORPHYRINOGEN OXIDASE"/>
    <property type="match status" value="1"/>
</dbReference>
<evidence type="ECO:0000313" key="2">
    <source>
        <dbReference type="EMBL" id="WRQ89809.1"/>
    </source>
</evidence>
<dbReference type="Pfam" id="PF01593">
    <property type="entry name" value="Amino_oxidase"/>
    <property type="match status" value="1"/>
</dbReference>